<dbReference type="InterPro" id="IPR006626">
    <property type="entry name" value="PbH1"/>
</dbReference>
<evidence type="ECO:0000256" key="6">
    <source>
        <dbReference type="ARBA" id="ARBA00022837"/>
    </source>
</evidence>
<keyword evidence="7" id="KW-0456">Lyase</keyword>
<keyword evidence="11" id="KW-1185">Reference proteome</keyword>
<dbReference type="Gene3D" id="2.160.20.10">
    <property type="entry name" value="Single-stranded right-handed beta-helix, Pectin lyase-like"/>
    <property type="match status" value="2"/>
</dbReference>
<dbReference type="EMBL" id="BAAANN010000031">
    <property type="protein sequence ID" value="GAA1979476.1"/>
    <property type="molecule type" value="Genomic_DNA"/>
</dbReference>
<keyword evidence="6" id="KW-0106">Calcium</keyword>
<dbReference type="Proteomes" id="UP001501116">
    <property type="component" value="Unassembled WGS sequence"/>
</dbReference>
<name>A0ABP5DGI5_9PSEU</name>
<keyword evidence="3" id="KW-0964">Secreted</keyword>
<evidence type="ECO:0000256" key="1">
    <source>
        <dbReference type="ARBA" id="ARBA00001913"/>
    </source>
</evidence>
<evidence type="ECO:0000256" key="5">
    <source>
        <dbReference type="ARBA" id="ARBA00022729"/>
    </source>
</evidence>
<keyword evidence="4" id="KW-0479">Metal-binding</keyword>
<protein>
    <recommendedName>
        <fullName evidence="9">Right handed beta helix domain-containing protein</fullName>
    </recommendedName>
</protein>
<evidence type="ECO:0000259" key="9">
    <source>
        <dbReference type="Pfam" id="PF13229"/>
    </source>
</evidence>
<comment type="subcellular location">
    <subcellularLocation>
        <location evidence="2">Secreted</location>
    </subcellularLocation>
</comment>
<reference evidence="11" key="1">
    <citation type="journal article" date="2019" name="Int. J. Syst. Evol. Microbiol.">
        <title>The Global Catalogue of Microorganisms (GCM) 10K type strain sequencing project: providing services to taxonomists for standard genome sequencing and annotation.</title>
        <authorList>
            <consortium name="The Broad Institute Genomics Platform"/>
            <consortium name="The Broad Institute Genome Sequencing Center for Infectious Disease"/>
            <person name="Wu L."/>
            <person name="Ma J."/>
        </authorList>
    </citation>
    <scope>NUCLEOTIDE SEQUENCE [LARGE SCALE GENOMIC DNA]</scope>
    <source>
        <strain evidence="11">JCM 14545</strain>
    </source>
</reference>
<dbReference type="InterPro" id="IPR011050">
    <property type="entry name" value="Pectin_lyase_fold/virulence"/>
</dbReference>
<feature type="domain" description="Right handed beta helix" evidence="9">
    <location>
        <begin position="247"/>
        <end position="410"/>
    </location>
</feature>
<dbReference type="InterPro" id="IPR052052">
    <property type="entry name" value="Polysaccharide_Lyase_9"/>
</dbReference>
<evidence type="ECO:0000256" key="8">
    <source>
        <dbReference type="ARBA" id="ARBA00038263"/>
    </source>
</evidence>
<dbReference type="PANTHER" id="PTHR40088:SF1">
    <property type="entry name" value="PECTATE LYASE PEL9"/>
    <property type="match status" value="1"/>
</dbReference>
<evidence type="ECO:0000313" key="10">
    <source>
        <dbReference type="EMBL" id="GAA1979476.1"/>
    </source>
</evidence>
<evidence type="ECO:0000313" key="11">
    <source>
        <dbReference type="Proteomes" id="UP001501116"/>
    </source>
</evidence>
<accession>A0ABP5DGI5</accession>
<dbReference type="InterPro" id="IPR012334">
    <property type="entry name" value="Pectin_lyas_fold"/>
</dbReference>
<sequence>MVAAVLAVAGVVVAALLTGVRHDGPGADEVTATATDLPLTATGYPVPDGAIVVAPGGDDHAAGTVAAPLRTVAAAFSRARQGSTIVLRGGTYRETVGMVKKRITLQPYPGEKAWLKGTVVVGGWKADGGRWRHDGWDPKLCRTCFLKAIIDSAHPLAGLPDMVFVDGRPLKQVDDADDAGPGTFFVDTDAKALVLGENPAGRTVEATKFDRLLQFDGEGARGSVIRGVGIAQYASNQDYGNRAAMVVANAPDVTLENTTFAWSASTGALISQPGGRVVGGSFVDNGLAGLVANKADGLRVTGGRFAANNQERFALSGEAIGAAGVKVTHTKRPVILDNVFEDNIASGWWCDLGCTDAVVARNVARANAVNGLYYEVSSRAIIAGNVLAGNRARGLKVSSSDGVRVHQNTFDRNALDLGLYNDPRSPDVDPYSAQAGLRWLTSGTVLANNLFVQAGSGTPFVESADYKEDQSGNAAFVARSDGNAYLRPGPGTGTLLTWSVGAGRTEDFRTLAEFTKSTGQDAHALQTAPAAAMFADPAKGDYRLRPGVPGVHAGQPLPPDIAAALGVKPVDGPDIGVLTAREHS</sequence>
<organism evidence="10 11">
    <name type="scientific">Amycolatopsis minnesotensis</name>
    <dbReference type="NCBI Taxonomy" id="337894"/>
    <lineage>
        <taxon>Bacteria</taxon>
        <taxon>Bacillati</taxon>
        <taxon>Actinomycetota</taxon>
        <taxon>Actinomycetes</taxon>
        <taxon>Pseudonocardiales</taxon>
        <taxon>Pseudonocardiaceae</taxon>
        <taxon>Amycolatopsis</taxon>
    </lineage>
</organism>
<evidence type="ECO:0000256" key="4">
    <source>
        <dbReference type="ARBA" id="ARBA00022723"/>
    </source>
</evidence>
<dbReference type="SMART" id="SM00710">
    <property type="entry name" value="PbH1"/>
    <property type="match status" value="5"/>
</dbReference>
<comment type="caution">
    <text evidence="10">The sequence shown here is derived from an EMBL/GenBank/DDBJ whole genome shotgun (WGS) entry which is preliminary data.</text>
</comment>
<keyword evidence="5" id="KW-0732">Signal</keyword>
<dbReference type="Pfam" id="PF13229">
    <property type="entry name" value="Beta_helix"/>
    <property type="match status" value="1"/>
</dbReference>
<dbReference type="InterPro" id="IPR039448">
    <property type="entry name" value="Beta_helix"/>
</dbReference>
<evidence type="ECO:0000256" key="3">
    <source>
        <dbReference type="ARBA" id="ARBA00022525"/>
    </source>
</evidence>
<comment type="cofactor">
    <cofactor evidence="1">
        <name>Ca(2+)</name>
        <dbReference type="ChEBI" id="CHEBI:29108"/>
    </cofactor>
</comment>
<dbReference type="SUPFAM" id="SSF51126">
    <property type="entry name" value="Pectin lyase-like"/>
    <property type="match status" value="1"/>
</dbReference>
<comment type="similarity">
    <text evidence="8">Belongs to the polysaccharide lyase 9 family.</text>
</comment>
<dbReference type="PANTHER" id="PTHR40088">
    <property type="entry name" value="PECTATE LYASE (EUROFUNG)"/>
    <property type="match status" value="1"/>
</dbReference>
<evidence type="ECO:0000256" key="2">
    <source>
        <dbReference type="ARBA" id="ARBA00004613"/>
    </source>
</evidence>
<evidence type="ECO:0000256" key="7">
    <source>
        <dbReference type="ARBA" id="ARBA00023239"/>
    </source>
</evidence>
<proteinExistence type="inferred from homology"/>
<gene>
    <name evidence="10" type="ORF">GCM10009754_64680</name>
</gene>